<reference evidence="10" key="1">
    <citation type="submission" date="2022-10" db="EMBL/GenBank/DDBJ databases">
        <title>The complete genomes of actinobacterial strains from the NBC collection.</title>
        <authorList>
            <person name="Joergensen T.S."/>
            <person name="Alvarez Arevalo M."/>
            <person name="Sterndorff E.B."/>
            <person name="Faurdal D."/>
            <person name="Vuksanovic O."/>
            <person name="Mourched A.-S."/>
            <person name="Charusanti P."/>
            <person name="Shaw S."/>
            <person name="Blin K."/>
            <person name="Weber T."/>
        </authorList>
    </citation>
    <scope>NUCLEOTIDE SEQUENCE</scope>
    <source>
        <strain evidence="10">NBC_00148</strain>
    </source>
</reference>
<dbReference type="GO" id="GO:0016020">
    <property type="term" value="C:membrane"/>
    <property type="evidence" value="ECO:0007669"/>
    <property type="project" value="TreeGrafter"/>
</dbReference>
<dbReference type="PANTHER" id="PTHR22600">
    <property type="entry name" value="BETA-HEXOSAMINIDASE"/>
    <property type="match status" value="1"/>
</dbReference>
<accession>A0AAU1LZN6</accession>
<dbReference type="InterPro" id="IPR015883">
    <property type="entry name" value="Glyco_hydro_20_cat"/>
</dbReference>
<keyword evidence="5" id="KW-0326">Glycosidase</keyword>
<dbReference type="EC" id="3.2.1.52" evidence="3"/>
<keyword evidence="4" id="KW-0378">Hydrolase</keyword>
<dbReference type="GO" id="GO:0004563">
    <property type="term" value="F:beta-N-acetylhexosaminidase activity"/>
    <property type="evidence" value="ECO:0007669"/>
    <property type="project" value="UniProtKB-EC"/>
</dbReference>
<proteinExistence type="inferred from homology"/>
<dbReference type="Gene3D" id="3.30.379.10">
    <property type="entry name" value="Chitobiase/beta-hexosaminidase domain 2-like"/>
    <property type="match status" value="1"/>
</dbReference>
<dbReference type="Gene3D" id="3.20.20.80">
    <property type="entry name" value="Glycosidases"/>
    <property type="match status" value="1"/>
</dbReference>
<gene>
    <name evidence="10" type="ORF">OG222_29335</name>
</gene>
<dbReference type="GO" id="GO:0030203">
    <property type="term" value="P:glycosaminoglycan metabolic process"/>
    <property type="evidence" value="ECO:0007669"/>
    <property type="project" value="TreeGrafter"/>
</dbReference>
<evidence type="ECO:0000256" key="4">
    <source>
        <dbReference type="ARBA" id="ARBA00022801"/>
    </source>
</evidence>
<evidence type="ECO:0000256" key="5">
    <source>
        <dbReference type="ARBA" id="ARBA00023295"/>
    </source>
</evidence>
<dbReference type="Pfam" id="PF02838">
    <property type="entry name" value="Glyco_hydro_20b"/>
    <property type="match status" value="1"/>
</dbReference>
<evidence type="ECO:0000256" key="3">
    <source>
        <dbReference type="ARBA" id="ARBA00012663"/>
    </source>
</evidence>
<evidence type="ECO:0000259" key="8">
    <source>
        <dbReference type="Pfam" id="PF00728"/>
    </source>
</evidence>
<evidence type="ECO:0000259" key="9">
    <source>
        <dbReference type="Pfam" id="PF02838"/>
    </source>
</evidence>
<dbReference type="SUPFAM" id="SSF51445">
    <property type="entry name" value="(Trans)glycosidases"/>
    <property type="match status" value="1"/>
</dbReference>
<dbReference type="PRINTS" id="PR00738">
    <property type="entry name" value="GLHYDRLASE20"/>
</dbReference>
<name>A0AAU1LZN6_9ACTN</name>
<evidence type="ECO:0000313" key="10">
    <source>
        <dbReference type="EMBL" id="WTQ76972.1"/>
    </source>
</evidence>
<evidence type="ECO:0000256" key="1">
    <source>
        <dbReference type="ARBA" id="ARBA00001231"/>
    </source>
</evidence>
<evidence type="ECO:0000256" key="2">
    <source>
        <dbReference type="ARBA" id="ARBA00006285"/>
    </source>
</evidence>
<protein>
    <recommendedName>
        <fullName evidence="3">beta-N-acetylhexosaminidase</fullName>
        <ecNumber evidence="3">3.2.1.52</ecNumber>
    </recommendedName>
</protein>
<comment type="similarity">
    <text evidence="2">Belongs to the glycosyl hydrolase 20 family.</text>
</comment>
<evidence type="ECO:0000256" key="7">
    <source>
        <dbReference type="SAM" id="MobiDB-lite"/>
    </source>
</evidence>
<feature type="domain" description="Beta-hexosaminidase bacterial type N-terminal" evidence="9">
    <location>
        <begin position="3"/>
        <end position="138"/>
    </location>
</feature>
<feature type="region of interest" description="Disordered" evidence="7">
    <location>
        <begin position="1"/>
        <end position="26"/>
    </location>
</feature>
<organism evidence="10">
    <name type="scientific">Streptomyces sp. NBC_00148</name>
    <dbReference type="NCBI Taxonomy" id="2903626"/>
    <lineage>
        <taxon>Bacteria</taxon>
        <taxon>Bacillati</taxon>
        <taxon>Actinomycetota</taxon>
        <taxon>Actinomycetes</taxon>
        <taxon>Kitasatosporales</taxon>
        <taxon>Streptomycetaceae</taxon>
        <taxon>Streptomyces</taxon>
    </lineage>
</organism>
<dbReference type="SUPFAM" id="SSF55545">
    <property type="entry name" value="beta-N-acetylhexosaminidase-like domain"/>
    <property type="match status" value="1"/>
</dbReference>
<dbReference type="AlphaFoldDB" id="A0AAU1LZN6"/>
<sequence>MNAVIPQPERQETTAPGQGPHPRGPWRIQVEDDPLTAMAGTVQALLEPHLGTGAAAGGAPATLTLALDTSLRPHGRTVGVAPCGAAEPVDESYRLTVTGTGIVCRAATPTGVFRAAATALQLIATSSGPLPRQELRDAPHFAWRGLLIDPARRHLTPGEVRRVIDLAALYKLNVLHLHLTDNEGWRLELPGTPELTGSEQGGAAKDFYTTEEYRALQRYAAERFVTVVPEIDLPGHCATLRAALPGLPDAPAPEGLKGRFPYVPPLDLADPGTRKAVASVLADVCAMTEGPFVHIGGDEAVGTTPAGFAHAIRELRSLVRESGKRPLAWQESSRAGIGPDDIAQYWVDVPMMDLPDTAEDLAGRPELLAAGHTPELIAALKGFFAPSDGDLARIIEGGGRVLLSPQSHLYLDRAYAPEVVPPAQAAAARRLGFPAYRPLGVRHTAAWDPASHAIPEDRVAGVEATVFGESVEGLDDVTFLMLPRLPSVAAAAWTGRAPRWDDHRRRVARHARIWRQRGIGYLASTEIPWDEAGADEACTDDAG</sequence>
<dbReference type="EMBL" id="CP108169">
    <property type="protein sequence ID" value="WTQ76972.1"/>
    <property type="molecule type" value="Genomic_DNA"/>
</dbReference>
<dbReference type="PANTHER" id="PTHR22600:SF57">
    <property type="entry name" value="BETA-N-ACETYLHEXOSAMINIDASE"/>
    <property type="match status" value="1"/>
</dbReference>
<dbReference type="GO" id="GO:0005975">
    <property type="term" value="P:carbohydrate metabolic process"/>
    <property type="evidence" value="ECO:0007669"/>
    <property type="project" value="InterPro"/>
</dbReference>
<dbReference type="InterPro" id="IPR015882">
    <property type="entry name" value="HEX_bac_N"/>
</dbReference>
<dbReference type="InterPro" id="IPR025705">
    <property type="entry name" value="Beta_hexosaminidase_sua/sub"/>
</dbReference>
<comment type="catalytic activity">
    <reaction evidence="1">
        <text>Hydrolysis of terminal non-reducing N-acetyl-D-hexosamine residues in N-acetyl-beta-D-hexosaminides.</text>
        <dbReference type="EC" id="3.2.1.52"/>
    </reaction>
</comment>
<dbReference type="Pfam" id="PF00728">
    <property type="entry name" value="Glyco_hydro_20"/>
    <property type="match status" value="1"/>
</dbReference>
<dbReference type="InterPro" id="IPR017853">
    <property type="entry name" value="GH"/>
</dbReference>
<feature type="active site" description="Proton donor" evidence="6">
    <location>
        <position position="299"/>
    </location>
</feature>
<feature type="domain" description="Glycoside hydrolase family 20 catalytic" evidence="8">
    <location>
        <begin position="141"/>
        <end position="495"/>
    </location>
</feature>
<dbReference type="InterPro" id="IPR029018">
    <property type="entry name" value="Hex-like_dom2"/>
</dbReference>
<evidence type="ECO:0000256" key="6">
    <source>
        <dbReference type="PIRSR" id="PIRSR625705-1"/>
    </source>
</evidence>